<dbReference type="EMBL" id="JAGKHQ010000018">
    <property type="protein sequence ID" value="KAG7486106.1"/>
    <property type="molecule type" value="Genomic_DNA"/>
</dbReference>
<protein>
    <submittedName>
        <fullName evidence="1">Uncharacterized protein</fullName>
    </submittedName>
</protein>
<reference evidence="1 2" key="1">
    <citation type="journal article" date="2021" name="Sci. Rep.">
        <title>Chromosome anchoring in Senegalese sole (Solea senegalensis) reveals sex-associated markers and genome rearrangements in flatfish.</title>
        <authorList>
            <person name="Guerrero-Cozar I."/>
            <person name="Gomez-Garrido J."/>
            <person name="Berbel C."/>
            <person name="Martinez-Blanch J.F."/>
            <person name="Alioto T."/>
            <person name="Claros M.G."/>
            <person name="Gagnaire P.A."/>
            <person name="Manchado M."/>
        </authorList>
    </citation>
    <scope>NUCLEOTIDE SEQUENCE [LARGE SCALE GENOMIC DNA]</scope>
    <source>
        <strain evidence="1">Sse05_10M</strain>
    </source>
</reference>
<name>A0AAV6QAI5_SOLSE</name>
<dbReference type="Proteomes" id="UP000693946">
    <property type="component" value="Linkage Group LG6"/>
</dbReference>
<keyword evidence="2" id="KW-1185">Reference proteome</keyword>
<comment type="caution">
    <text evidence="1">The sequence shown here is derived from an EMBL/GenBank/DDBJ whole genome shotgun (WGS) entry which is preliminary data.</text>
</comment>
<dbReference type="AlphaFoldDB" id="A0AAV6QAI5"/>
<evidence type="ECO:0000313" key="1">
    <source>
        <dbReference type="EMBL" id="KAG7486106.1"/>
    </source>
</evidence>
<gene>
    <name evidence="1" type="ORF">JOB18_025126</name>
</gene>
<evidence type="ECO:0000313" key="2">
    <source>
        <dbReference type="Proteomes" id="UP000693946"/>
    </source>
</evidence>
<proteinExistence type="predicted"/>
<sequence>MDGRAVMQCASGSTHCPEDDQVLSRKKEMSLNPKIIPKLVQFEQTLFSPN</sequence>
<accession>A0AAV6QAI5</accession>
<organism evidence="1 2">
    <name type="scientific">Solea senegalensis</name>
    <name type="common">Senegalese sole</name>
    <dbReference type="NCBI Taxonomy" id="28829"/>
    <lineage>
        <taxon>Eukaryota</taxon>
        <taxon>Metazoa</taxon>
        <taxon>Chordata</taxon>
        <taxon>Craniata</taxon>
        <taxon>Vertebrata</taxon>
        <taxon>Euteleostomi</taxon>
        <taxon>Actinopterygii</taxon>
        <taxon>Neopterygii</taxon>
        <taxon>Teleostei</taxon>
        <taxon>Neoteleostei</taxon>
        <taxon>Acanthomorphata</taxon>
        <taxon>Carangaria</taxon>
        <taxon>Pleuronectiformes</taxon>
        <taxon>Pleuronectoidei</taxon>
        <taxon>Soleidae</taxon>
        <taxon>Solea</taxon>
    </lineage>
</organism>